<dbReference type="InterPro" id="IPR009057">
    <property type="entry name" value="Homeodomain-like_sf"/>
</dbReference>
<evidence type="ECO:0000256" key="1">
    <source>
        <dbReference type="ARBA" id="ARBA00023015"/>
    </source>
</evidence>
<reference evidence="6 7" key="1">
    <citation type="submission" date="2019-03" db="EMBL/GenBank/DDBJ databases">
        <title>Genomic Encyclopedia of Type Strains, Phase IV (KMG-IV): sequencing the most valuable type-strain genomes for metagenomic binning, comparative biology and taxonomic classification.</title>
        <authorList>
            <person name="Goeker M."/>
        </authorList>
    </citation>
    <scope>NUCLEOTIDE SEQUENCE [LARGE SCALE GENOMIC DNA]</scope>
    <source>
        <strain evidence="6 7">DSM 100013</strain>
    </source>
</reference>
<dbReference type="InterPro" id="IPR001347">
    <property type="entry name" value="SIS_dom"/>
</dbReference>
<name>A0A4R2T3G3_9FIRM</name>
<keyword evidence="7" id="KW-1185">Reference proteome</keyword>
<dbReference type="PROSITE" id="PS51071">
    <property type="entry name" value="HTH_RPIR"/>
    <property type="match status" value="1"/>
</dbReference>
<dbReference type="GO" id="GO:1901135">
    <property type="term" value="P:carbohydrate derivative metabolic process"/>
    <property type="evidence" value="ECO:0007669"/>
    <property type="project" value="InterPro"/>
</dbReference>
<proteinExistence type="predicted"/>
<dbReference type="InterPro" id="IPR000281">
    <property type="entry name" value="HTH_RpiR"/>
</dbReference>
<dbReference type="GO" id="GO:0003700">
    <property type="term" value="F:DNA-binding transcription factor activity"/>
    <property type="evidence" value="ECO:0007669"/>
    <property type="project" value="InterPro"/>
</dbReference>
<feature type="domain" description="SIS" evidence="5">
    <location>
        <begin position="130"/>
        <end position="268"/>
    </location>
</feature>
<dbReference type="SUPFAM" id="SSF53697">
    <property type="entry name" value="SIS domain"/>
    <property type="match status" value="1"/>
</dbReference>
<dbReference type="InterPro" id="IPR047640">
    <property type="entry name" value="RpiR-like"/>
</dbReference>
<dbReference type="CDD" id="cd05013">
    <property type="entry name" value="SIS_RpiR"/>
    <property type="match status" value="1"/>
</dbReference>
<keyword evidence="3" id="KW-0804">Transcription</keyword>
<comment type="caution">
    <text evidence="6">The sequence shown here is derived from an EMBL/GenBank/DDBJ whole genome shotgun (WGS) entry which is preliminary data.</text>
</comment>
<keyword evidence="1" id="KW-0805">Transcription regulation</keyword>
<organism evidence="6 7">
    <name type="scientific">Serpentinicella alkaliphila</name>
    <dbReference type="NCBI Taxonomy" id="1734049"/>
    <lineage>
        <taxon>Bacteria</taxon>
        <taxon>Bacillati</taxon>
        <taxon>Bacillota</taxon>
        <taxon>Clostridia</taxon>
        <taxon>Peptostreptococcales</taxon>
        <taxon>Natronincolaceae</taxon>
        <taxon>Serpentinicella</taxon>
    </lineage>
</organism>
<dbReference type="InterPro" id="IPR046348">
    <property type="entry name" value="SIS_dom_sf"/>
</dbReference>
<evidence type="ECO:0000313" key="6">
    <source>
        <dbReference type="EMBL" id="TCP96790.1"/>
    </source>
</evidence>
<evidence type="ECO:0000256" key="2">
    <source>
        <dbReference type="ARBA" id="ARBA00023125"/>
    </source>
</evidence>
<dbReference type="InterPro" id="IPR035472">
    <property type="entry name" value="RpiR-like_SIS"/>
</dbReference>
<dbReference type="Pfam" id="PF01380">
    <property type="entry name" value="SIS"/>
    <property type="match status" value="1"/>
</dbReference>
<gene>
    <name evidence="6" type="ORF">EDD79_10497</name>
</gene>
<dbReference type="Gene3D" id="3.40.50.10490">
    <property type="entry name" value="Glucose-6-phosphate isomerase like protein, domain 1"/>
    <property type="match status" value="1"/>
</dbReference>
<dbReference type="PANTHER" id="PTHR30514">
    <property type="entry name" value="GLUCOKINASE"/>
    <property type="match status" value="1"/>
</dbReference>
<evidence type="ECO:0000259" key="4">
    <source>
        <dbReference type="PROSITE" id="PS51071"/>
    </source>
</evidence>
<dbReference type="PROSITE" id="PS51464">
    <property type="entry name" value="SIS"/>
    <property type="match status" value="1"/>
</dbReference>
<feature type="domain" description="HTH rpiR-type" evidence="4">
    <location>
        <begin position="8"/>
        <end position="84"/>
    </location>
</feature>
<evidence type="ECO:0000256" key="3">
    <source>
        <dbReference type="ARBA" id="ARBA00023163"/>
    </source>
</evidence>
<dbReference type="AlphaFoldDB" id="A0A4R2T3G3"/>
<dbReference type="EMBL" id="SLYC01000049">
    <property type="protein sequence ID" value="TCP96790.1"/>
    <property type="molecule type" value="Genomic_DNA"/>
</dbReference>
<dbReference type="RefSeq" id="WP_330571490.1">
    <property type="nucleotide sequence ID" value="NZ_CP058648.1"/>
</dbReference>
<dbReference type="InterPro" id="IPR036388">
    <property type="entry name" value="WH-like_DNA-bd_sf"/>
</dbReference>
<evidence type="ECO:0000313" key="7">
    <source>
        <dbReference type="Proteomes" id="UP000295504"/>
    </source>
</evidence>
<dbReference type="Pfam" id="PF01418">
    <property type="entry name" value="HTH_6"/>
    <property type="match status" value="1"/>
</dbReference>
<dbReference type="Gene3D" id="1.10.10.10">
    <property type="entry name" value="Winged helix-like DNA-binding domain superfamily/Winged helix DNA-binding domain"/>
    <property type="match status" value="1"/>
</dbReference>
<accession>A0A4R2T3G3</accession>
<dbReference type="Proteomes" id="UP000295504">
    <property type="component" value="Unassembled WGS sequence"/>
</dbReference>
<dbReference type="SUPFAM" id="SSF46689">
    <property type="entry name" value="Homeodomain-like"/>
    <property type="match status" value="1"/>
</dbReference>
<dbReference type="GO" id="GO:0097367">
    <property type="term" value="F:carbohydrate derivative binding"/>
    <property type="evidence" value="ECO:0007669"/>
    <property type="project" value="InterPro"/>
</dbReference>
<keyword evidence="2" id="KW-0238">DNA-binding</keyword>
<protein>
    <submittedName>
        <fullName evidence="6">RpiR family transcriptional regulator</fullName>
    </submittedName>
</protein>
<sequence>MMKKSDKKDLLTIIQNTMPSLSKSHKLIGSYIINNYDKAAFSTAAKLATNVGVSESTVVRFANALGFEGYPELQQELMEIVKIKLTTVQRVEMSPEYKNRSETLKRVLKSDIENIRDTFESMDHEVFEKVVDEILKAEKIYVIGSRSSTALAEYFGFYLNLVLDNVKIVGHGISDMFEQILRVSNKDLVIGFSYPRYSTKTLDLAKYAKEQGAKVVGITDSYSSPINNISDYTLIARTNMMSFVDSLVAPLSLINALIVSVGASEKEEITNYFKKLENIWDKHNVYNSRENKEENE</sequence>
<evidence type="ECO:0000259" key="5">
    <source>
        <dbReference type="PROSITE" id="PS51464"/>
    </source>
</evidence>
<dbReference type="GO" id="GO:0003677">
    <property type="term" value="F:DNA binding"/>
    <property type="evidence" value="ECO:0007669"/>
    <property type="project" value="UniProtKB-KW"/>
</dbReference>
<dbReference type="PANTHER" id="PTHR30514:SF18">
    <property type="entry name" value="RPIR-FAMILY TRANSCRIPTIONAL REGULATOR"/>
    <property type="match status" value="1"/>
</dbReference>